<proteinExistence type="predicted"/>
<feature type="region of interest" description="Disordered" evidence="1">
    <location>
        <begin position="484"/>
        <end position="524"/>
    </location>
</feature>
<evidence type="ECO:0000313" key="3">
    <source>
        <dbReference type="Proteomes" id="UP000515788"/>
    </source>
</evidence>
<dbReference type="EMBL" id="CP059253">
    <property type="protein sequence ID" value="QLL34801.1"/>
    <property type="molecule type" value="Genomic_DNA"/>
</dbReference>
<gene>
    <name evidence="2" type="ORF">HG536_0H01760</name>
</gene>
<accession>A0A7G3ZMR5</accession>
<feature type="region of interest" description="Disordered" evidence="1">
    <location>
        <begin position="376"/>
        <end position="423"/>
    </location>
</feature>
<dbReference type="Proteomes" id="UP000515788">
    <property type="component" value="Chromosome 8"/>
</dbReference>
<feature type="region of interest" description="Disordered" evidence="1">
    <location>
        <begin position="254"/>
        <end position="275"/>
    </location>
</feature>
<reference evidence="2 3" key="1">
    <citation type="submission" date="2020-06" db="EMBL/GenBank/DDBJ databases">
        <title>The yeast mating-type switching endonuclease HO is a domesticated member of an unorthodox homing genetic element family.</title>
        <authorList>
            <person name="Coughlan A.Y."/>
            <person name="Lombardi L."/>
            <person name="Braun-Galleani S."/>
            <person name="Martos A.R."/>
            <person name="Galeote V."/>
            <person name="Bigey F."/>
            <person name="Dequin S."/>
            <person name="Byrne K.P."/>
            <person name="Wolfe K.H."/>
        </authorList>
    </citation>
    <scope>NUCLEOTIDE SEQUENCE [LARGE SCALE GENOMIC DNA]</scope>
    <source>
        <strain evidence="2 3">CBS764</strain>
    </source>
</reference>
<feature type="compositionally biased region" description="Polar residues" evidence="1">
    <location>
        <begin position="58"/>
        <end position="69"/>
    </location>
</feature>
<name>A0A7G3ZMR5_9SACH</name>
<dbReference type="AlphaFoldDB" id="A0A7G3ZMR5"/>
<feature type="compositionally biased region" description="Low complexity" evidence="1">
    <location>
        <begin position="377"/>
        <end position="390"/>
    </location>
</feature>
<evidence type="ECO:0000256" key="1">
    <source>
        <dbReference type="SAM" id="MobiDB-lite"/>
    </source>
</evidence>
<feature type="compositionally biased region" description="Polar residues" evidence="1">
    <location>
        <begin position="23"/>
        <end position="32"/>
    </location>
</feature>
<feature type="compositionally biased region" description="Basic and acidic residues" evidence="1">
    <location>
        <begin position="182"/>
        <end position="202"/>
    </location>
</feature>
<keyword evidence="3" id="KW-1185">Reference proteome</keyword>
<feature type="compositionally biased region" description="Low complexity" evidence="1">
    <location>
        <begin position="737"/>
        <end position="747"/>
    </location>
</feature>
<dbReference type="RefSeq" id="XP_037141475.1">
    <property type="nucleotide sequence ID" value="XM_037285579.1"/>
</dbReference>
<feature type="compositionally biased region" description="Polar residues" evidence="1">
    <location>
        <begin position="77"/>
        <end position="91"/>
    </location>
</feature>
<feature type="compositionally biased region" description="Polar residues" evidence="1">
    <location>
        <begin position="99"/>
        <end position="112"/>
    </location>
</feature>
<dbReference type="GeneID" id="59328067"/>
<feature type="region of interest" description="Disordered" evidence="1">
    <location>
        <begin position="725"/>
        <end position="769"/>
    </location>
</feature>
<feature type="compositionally biased region" description="Polar residues" evidence="1">
    <location>
        <begin position="133"/>
        <end position="164"/>
    </location>
</feature>
<dbReference type="OrthoDB" id="4067613at2759"/>
<dbReference type="KEGG" id="tgb:HG536_0H01760"/>
<feature type="compositionally biased region" description="Polar residues" evidence="1">
    <location>
        <begin position="484"/>
        <end position="508"/>
    </location>
</feature>
<protein>
    <submittedName>
        <fullName evidence="2">Uncharacterized protein</fullName>
    </submittedName>
</protein>
<feature type="region of interest" description="Disordered" evidence="1">
    <location>
        <begin position="311"/>
        <end position="364"/>
    </location>
</feature>
<evidence type="ECO:0000313" key="2">
    <source>
        <dbReference type="EMBL" id="QLL34801.1"/>
    </source>
</evidence>
<feature type="region of interest" description="Disordered" evidence="1">
    <location>
        <begin position="23"/>
        <end position="234"/>
    </location>
</feature>
<sequence>MGSDRDVKPERRRSFFLFGSVNLGKSDSSVKSSHAKQYHSSVSKHVAAKGPLDKKPLNSKNPFADSSSIAHAKVTSERNTASVTKHSSNVDPDSREQSNKNALPSGTSSVPVSNARLRARRPPPPIDMESIRILTQTACQENTGKNLNQTSSAEETLKSASHSPAKTPVPIQITANQHRRQRSEAEKLVDDLDEYIKQHEDSGLLGPEADESKSWSQDDVDQASSEHSSGVPSACVEPLDISLHDKRISAMSFHEGRSEVESEQEGDSFSFTDSLNDKSVNSIQQIALSEVAGAAPVSMNLHYGNLSVSSSNHSGLPIKAPVADENGSTSSDDEFQEVEQKFASGLPLDETSSESGSKTPKRVFRVVNEDRARFYFDNGDNTTFSTSDNTTADEEEDKQGYQEDRSESETMPMLRLDPGPEVDKLLTPVSRALSYSSSQHGNADKSKLHQQLENTLEPDNQATSNELDNIGLLLEAGALTVTSQEDSGNIGHQANTSINQTADRSIQSLKREDSNCTASTTSSKPDKTVRLVSSYVEELRLKYYRSSNFLAAPPNLPISLKQKNNLIQPKNIKVRIRTSSKQIGIKHGGAKQKLLSLETANEDSINSFSSAKFNSGTNRVNVDHTKEFHDLFAKEGLMDPSSKANEPEFPKHDDDYYLENIPGDDAYDSDDAMAPLRKGSSSVARNNTAVSYYTKNQRRFRSGTLDNGYAHLQDLPTNITVKDYEDEESLNANGPEDSIISDDSSSITPALSYGNSQGLHVANPDADSD</sequence>
<feature type="compositionally biased region" description="Basic and acidic residues" evidence="1">
    <location>
        <begin position="398"/>
        <end position="408"/>
    </location>
</feature>
<organism evidence="2 3">
    <name type="scientific">Torulaspora globosa</name>
    <dbReference type="NCBI Taxonomy" id="48254"/>
    <lineage>
        <taxon>Eukaryota</taxon>
        <taxon>Fungi</taxon>
        <taxon>Dikarya</taxon>
        <taxon>Ascomycota</taxon>
        <taxon>Saccharomycotina</taxon>
        <taxon>Saccharomycetes</taxon>
        <taxon>Saccharomycetales</taxon>
        <taxon>Saccharomycetaceae</taxon>
        <taxon>Torulaspora</taxon>
    </lineage>
</organism>
<feature type="compositionally biased region" description="Polar residues" evidence="1">
    <location>
        <begin position="214"/>
        <end position="231"/>
    </location>
</feature>